<dbReference type="EMBL" id="LT629690">
    <property type="protein sequence ID" value="SDF29956.1"/>
    <property type="molecule type" value="Genomic_DNA"/>
</dbReference>
<dbReference type="PANTHER" id="PTHR30561:SF9">
    <property type="entry name" value="4-AMINO-4-DEOXY-L-ARABINOSE-PHOSPHOUNDECAPRENOL FLIPPASE SUBUNIT ARNF-RELATED"/>
    <property type="match status" value="1"/>
</dbReference>
<dbReference type="InterPro" id="IPR000620">
    <property type="entry name" value="EamA_dom"/>
</dbReference>
<evidence type="ECO:0000256" key="6">
    <source>
        <dbReference type="ARBA" id="ARBA00022692"/>
    </source>
</evidence>
<evidence type="ECO:0000256" key="1">
    <source>
        <dbReference type="ARBA" id="ARBA00004651"/>
    </source>
</evidence>
<evidence type="ECO:0000256" key="11">
    <source>
        <dbReference type="SAM" id="Phobius"/>
    </source>
</evidence>
<accession>A0A1G7JYE1</accession>
<evidence type="ECO:0000256" key="7">
    <source>
        <dbReference type="ARBA" id="ARBA00022985"/>
    </source>
</evidence>
<protein>
    <submittedName>
        <fullName evidence="13">Undecaprenyl phosphate-alpha-L-ara4N flippase subunit ArnE</fullName>
    </submittedName>
</protein>
<dbReference type="Proteomes" id="UP000182427">
    <property type="component" value="Chromosome I"/>
</dbReference>
<comment type="subcellular location">
    <subcellularLocation>
        <location evidence="1">Cell membrane</location>
        <topology evidence="1">Multi-pass membrane protein</topology>
    </subcellularLocation>
</comment>
<keyword evidence="9" id="KW-0443">Lipid metabolism</keyword>
<dbReference type="RefSeq" id="WP_083344998.1">
    <property type="nucleotide sequence ID" value="NZ_LT629690.1"/>
</dbReference>
<proteinExistence type="predicted"/>
<dbReference type="PANTHER" id="PTHR30561">
    <property type="entry name" value="SMR FAMILY PROTON-DEPENDENT DRUG EFFLUX TRANSPORTER SUGE"/>
    <property type="match status" value="1"/>
</dbReference>
<dbReference type="GO" id="GO:0009103">
    <property type="term" value="P:lipopolysaccharide biosynthetic process"/>
    <property type="evidence" value="ECO:0007669"/>
    <property type="project" value="UniProtKB-KW"/>
</dbReference>
<dbReference type="InterPro" id="IPR037185">
    <property type="entry name" value="EmrE-like"/>
</dbReference>
<evidence type="ECO:0000313" key="13">
    <source>
        <dbReference type="EMBL" id="SDF29956.1"/>
    </source>
</evidence>
<evidence type="ECO:0000256" key="3">
    <source>
        <dbReference type="ARBA" id="ARBA00022516"/>
    </source>
</evidence>
<keyword evidence="2" id="KW-1003">Cell membrane</keyword>
<dbReference type="GO" id="GO:0009245">
    <property type="term" value="P:lipid A biosynthetic process"/>
    <property type="evidence" value="ECO:0007669"/>
    <property type="project" value="UniProtKB-KW"/>
</dbReference>
<evidence type="ECO:0000256" key="4">
    <source>
        <dbReference type="ARBA" id="ARBA00022519"/>
    </source>
</evidence>
<feature type="transmembrane region" description="Helical" evidence="11">
    <location>
        <begin position="100"/>
        <end position="118"/>
    </location>
</feature>
<evidence type="ECO:0000259" key="12">
    <source>
        <dbReference type="Pfam" id="PF00892"/>
    </source>
</evidence>
<keyword evidence="6 11" id="KW-0812">Transmembrane</keyword>
<keyword evidence="3" id="KW-0444">Lipid biosynthesis</keyword>
<name>A0A1G7JYE1_9BACT</name>
<feature type="transmembrane region" description="Helical" evidence="11">
    <location>
        <begin position="74"/>
        <end position="94"/>
    </location>
</feature>
<dbReference type="OrthoDB" id="9156836at2"/>
<dbReference type="GO" id="GO:0022857">
    <property type="term" value="F:transmembrane transporter activity"/>
    <property type="evidence" value="ECO:0007669"/>
    <property type="project" value="InterPro"/>
</dbReference>
<dbReference type="Pfam" id="PF00892">
    <property type="entry name" value="EamA"/>
    <property type="match status" value="1"/>
</dbReference>
<dbReference type="InterPro" id="IPR000390">
    <property type="entry name" value="Small_drug/metabolite_transptr"/>
</dbReference>
<keyword evidence="8 11" id="KW-1133">Transmembrane helix</keyword>
<dbReference type="GO" id="GO:0005886">
    <property type="term" value="C:plasma membrane"/>
    <property type="evidence" value="ECO:0007669"/>
    <property type="project" value="UniProtKB-SubCell"/>
</dbReference>
<keyword evidence="10 11" id="KW-0472">Membrane</keyword>
<feature type="transmembrane region" description="Helical" evidence="11">
    <location>
        <begin position="49"/>
        <end position="67"/>
    </location>
</feature>
<gene>
    <name evidence="13" type="ORF">SAMN05444167_1992</name>
</gene>
<evidence type="ECO:0000256" key="8">
    <source>
        <dbReference type="ARBA" id="ARBA00022989"/>
    </source>
</evidence>
<organism evidence="13 14">
    <name type="scientific">Terriglobus roseus</name>
    <dbReference type="NCBI Taxonomy" id="392734"/>
    <lineage>
        <taxon>Bacteria</taxon>
        <taxon>Pseudomonadati</taxon>
        <taxon>Acidobacteriota</taxon>
        <taxon>Terriglobia</taxon>
        <taxon>Terriglobales</taxon>
        <taxon>Acidobacteriaceae</taxon>
        <taxon>Terriglobus</taxon>
    </lineage>
</organism>
<evidence type="ECO:0000256" key="10">
    <source>
        <dbReference type="ARBA" id="ARBA00023136"/>
    </source>
</evidence>
<keyword evidence="14" id="KW-1185">Reference proteome</keyword>
<feature type="domain" description="EamA" evidence="12">
    <location>
        <begin position="10"/>
        <end position="116"/>
    </location>
</feature>
<dbReference type="Gene3D" id="1.10.3730.20">
    <property type="match status" value="1"/>
</dbReference>
<evidence type="ECO:0000256" key="9">
    <source>
        <dbReference type="ARBA" id="ARBA00023098"/>
    </source>
</evidence>
<dbReference type="AlphaFoldDB" id="A0A1G7JYE1"/>
<keyword evidence="7" id="KW-0448">Lipopolysaccharide biosynthesis</keyword>
<dbReference type="SUPFAM" id="SSF103481">
    <property type="entry name" value="Multidrug resistance efflux transporter EmrE"/>
    <property type="match status" value="1"/>
</dbReference>
<keyword evidence="5" id="KW-0441">Lipid A biosynthesis</keyword>
<keyword evidence="4" id="KW-0997">Cell inner membrane</keyword>
<evidence type="ECO:0000313" key="14">
    <source>
        <dbReference type="Proteomes" id="UP000182427"/>
    </source>
</evidence>
<evidence type="ECO:0000256" key="2">
    <source>
        <dbReference type="ARBA" id="ARBA00022475"/>
    </source>
</evidence>
<reference evidence="14" key="1">
    <citation type="submission" date="2016-10" db="EMBL/GenBank/DDBJ databases">
        <authorList>
            <person name="Varghese N."/>
            <person name="Submissions S."/>
        </authorList>
    </citation>
    <scope>NUCLEOTIDE SEQUENCE [LARGE SCALE GENOMIC DNA]</scope>
    <source>
        <strain evidence="14">GAS232</strain>
    </source>
</reference>
<evidence type="ECO:0000256" key="5">
    <source>
        <dbReference type="ARBA" id="ARBA00022556"/>
    </source>
</evidence>
<sequence length="120" mass="13251">MLIQTSSLSFAWGSLAVSIAMGSFAQITLKHTTNLLSVVKERYRAIPWLLLWGFLFLGAMVFWIFALRRLDISIAYPLMSLGYVVVTGLAAILLREQVTKWRWIAVGLITCGAAMVAGSV</sequence>